<dbReference type="VEuPathDB" id="TriTrypDB:TCSYLVIO_003565"/>
<proteinExistence type="predicted"/>
<dbReference type="GO" id="GO:0006357">
    <property type="term" value="P:regulation of transcription by RNA polymerase II"/>
    <property type="evidence" value="ECO:0007669"/>
    <property type="project" value="TreeGrafter"/>
</dbReference>
<gene>
    <name evidence="2" type="ORF">C4B63_123g25</name>
</gene>
<dbReference type="Proteomes" id="UP000246121">
    <property type="component" value="Unassembled WGS sequence"/>
</dbReference>
<dbReference type="VEuPathDB" id="TriTrypDB:TcG_04742"/>
<dbReference type="GO" id="GO:0000124">
    <property type="term" value="C:SAGA complex"/>
    <property type="evidence" value="ECO:0007669"/>
    <property type="project" value="TreeGrafter"/>
</dbReference>
<dbReference type="PANTHER" id="PTHR46367:SF1">
    <property type="entry name" value="ATAXIN-7-LIKE PROTEIN 3"/>
    <property type="match status" value="1"/>
</dbReference>
<dbReference type="PANTHER" id="PTHR46367">
    <property type="entry name" value="ATAXIN-7-LIKE PROTEIN 3"/>
    <property type="match status" value="1"/>
</dbReference>
<dbReference type="VEuPathDB" id="TriTrypDB:ECC02_007371"/>
<feature type="region of interest" description="Disordered" evidence="1">
    <location>
        <begin position="1"/>
        <end position="108"/>
    </location>
</feature>
<accession>A0A2V2UQN3</accession>
<evidence type="ECO:0000313" key="2">
    <source>
        <dbReference type="EMBL" id="PWU86380.1"/>
    </source>
</evidence>
<protein>
    <submittedName>
        <fullName evidence="2">Uncharacterized protein</fullName>
    </submittedName>
</protein>
<dbReference type="VEuPathDB" id="TriTrypDB:TcCL_ESM01513"/>
<feature type="compositionally biased region" description="Low complexity" evidence="1">
    <location>
        <begin position="522"/>
        <end position="534"/>
    </location>
</feature>
<reference evidence="2 3" key="1">
    <citation type="journal article" date="2018" name="Microb. Genom.">
        <title>Expanding an expanded genome: long-read sequencing of Trypanosoma cruzi.</title>
        <authorList>
            <person name="Berna L."/>
            <person name="Rodriguez M."/>
            <person name="Chiribao M.L."/>
            <person name="Parodi-Talice A."/>
            <person name="Pita S."/>
            <person name="Rijo G."/>
            <person name="Alvarez-Valin F."/>
            <person name="Robello C."/>
        </authorList>
    </citation>
    <scope>NUCLEOTIDE SEQUENCE [LARGE SCALE GENOMIC DNA]</scope>
    <source>
        <strain evidence="2 3">Dm28c</strain>
    </source>
</reference>
<name>A0A2V2UQN3_TRYCR</name>
<dbReference type="VEuPathDB" id="TriTrypDB:TCDM_07157"/>
<dbReference type="VEuPathDB" id="TriTrypDB:TcCLB.510565.50"/>
<dbReference type="VEuPathDB" id="TriTrypDB:TcCL_NonESM04805"/>
<dbReference type="VEuPathDB" id="TriTrypDB:TCDM_07158"/>
<dbReference type="VEuPathDB" id="TriTrypDB:BCY84_05957"/>
<sequence>MEREVANSKEKVKNGSRGRKKDGSRRKSRSASRRRSRSASRRRSRSASRRRSRSASRRRSRSASRGRSRSASRRRSRSASRRRSRSLSSRGRSTEKSGGNSAAESKRNLDKSADKFPLRLLVEGESCLIDPHISEMEITLYRAVPEEGNMPLFFDTTACLFSDHGGQTDYVGVGRETTNNKGLSHIPHAVLKFEADSVGSRNFLEPAGGPSVIAGDGVSVNLKRLVMWGGFSLCATLFTKNTSFTEVTDAYYAVKVPKAQVPLAVVPVTPTSSHNSCIALMVRKMKGNTKTVWELVRIGELCAQQDVKGVLVALQNRGLVSPADYRLLSYQGLDYSCEGCDEESFAFDDDDEDDDEDDNAVDNSIVDENARFENLLANVPRVAREGRRQYSVGRSILNTVLDTADGSDDDEVMRDALRAVVPRYTSLRPVRYEDKTYNVGSRDEVLASHYVSHREEYGLHSAESQSGKGLCLPPIFSSSSGKLSRLSFGRTGFVRPSAPNELLATIPSALSRRSGIGRRGGRSSMGSPRLSLLRGRSKSRRGRKGKKKSRRSRSKKSRSRRSGSKRRKRLGSRVRSSSSSRRSSRRGNFKKSSAAVDSQNGNGEEE</sequence>
<feature type="compositionally biased region" description="Polar residues" evidence="1">
    <location>
        <begin position="595"/>
        <end position="606"/>
    </location>
</feature>
<dbReference type="VEuPathDB" id="TriTrypDB:Tc_MARK_2279"/>
<feature type="region of interest" description="Disordered" evidence="1">
    <location>
        <begin position="513"/>
        <end position="606"/>
    </location>
</feature>
<dbReference type="InterPro" id="IPR051078">
    <property type="entry name" value="SGF11"/>
</dbReference>
<comment type="caution">
    <text evidence="2">The sequence shown here is derived from an EMBL/GenBank/DDBJ whole genome shotgun (WGS) entry which is preliminary data.</text>
</comment>
<dbReference type="VEuPathDB" id="TriTrypDB:TcBrA4_0096290"/>
<feature type="compositionally biased region" description="Basic and acidic residues" evidence="1">
    <location>
        <begin position="1"/>
        <end position="13"/>
    </location>
</feature>
<dbReference type="AlphaFoldDB" id="A0A2V2UQN3"/>
<feature type="compositionally biased region" description="Basic residues" evidence="1">
    <location>
        <begin position="535"/>
        <end position="572"/>
    </location>
</feature>
<dbReference type="EMBL" id="PRFA01000123">
    <property type="protein sequence ID" value="PWU86380.1"/>
    <property type="molecule type" value="Genomic_DNA"/>
</dbReference>
<evidence type="ECO:0000313" key="3">
    <source>
        <dbReference type="Proteomes" id="UP000246121"/>
    </source>
</evidence>
<dbReference type="VEuPathDB" id="TriTrypDB:C4B63_123g25"/>
<dbReference type="GO" id="GO:0071819">
    <property type="term" value="C:DUBm complex"/>
    <property type="evidence" value="ECO:0007669"/>
    <property type="project" value="TreeGrafter"/>
</dbReference>
<evidence type="ECO:0000256" key="1">
    <source>
        <dbReference type="SAM" id="MobiDB-lite"/>
    </source>
</evidence>
<dbReference type="VEuPathDB" id="TriTrypDB:C3747_95g73"/>
<dbReference type="VEuPathDB" id="TriTrypDB:TcYC6_0085660"/>
<dbReference type="GO" id="GO:0003713">
    <property type="term" value="F:transcription coactivator activity"/>
    <property type="evidence" value="ECO:0007669"/>
    <property type="project" value="TreeGrafter"/>
</dbReference>
<dbReference type="VEuPathDB" id="TriTrypDB:C3747_126g105"/>
<organism evidence="2 3">
    <name type="scientific">Trypanosoma cruzi</name>
    <dbReference type="NCBI Taxonomy" id="5693"/>
    <lineage>
        <taxon>Eukaryota</taxon>
        <taxon>Discoba</taxon>
        <taxon>Euglenozoa</taxon>
        <taxon>Kinetoplastea</taxon>
        <taxon>Metakinetoplastina</taxon>
        <taxon>Trypanosomatida</taxon>
        <taxon>Trypanosomatidae</taxon>
        <taxon>Trypanosoma</taxon>
        <taxon>Schizotrypanum</taxon>
    </lineage>
</organism>
<feature type="compositionally biased region" description="Basic residues" evidence="1">
    <location>
        <begin position="14"/>
        <end position="85"/>
    </location>
</feature>
<dbReference type="VEuPathDB" id="TriTrypDB:TcCLB.508503.40"/>